<dbReference type="GO" id="GO:0006265">
    <property type="term" value="P:DNA topological change"/>
    <property type="evidence" value="ECO:0007669"/>
    <property type="project" value="InterPro"/>
</dbReference>
<evidence type="ECO:0000259" key="24">
    <source>
        <dbReference type="PROSITE" id="PS50222"/>
    </source>
</evidence>
<dbReference type="FunFam" id="3.30.200.20:FF:000315">
    <property type="entry name" value="Calcium-dependent protein kinase 3"/>
    <property type="match status" value="1"/>
</dbReference>
<dbReference type="SMART" id="SM00437">
    <property type="entry name" value="TOP1Ac"/>
    <property type="match status" value="1"/>
</dbReference>
<name>A0A9P1GKJ0_9DINO</name>
<dbReference type="PROSITE" id="PS50011">
    <property type="entry name" value="PROTEIN_KINASE_DOM"/>
    <property type="match status" value="1"/>
</dbReference>
<feature type="compositionally biased region" description="Basic and acidic residues" evidence="22">
    <location>
        <begin position="3028"/>
        <end position="3040"/>
    </location>
</feature>
<dbReference type="PROSITE" id="PS00108">
    <property type="entry name" value="PROTEIN_KINASE_ST"/>
    <property type="match status" value="1"/>
</dbReference>
<evidence type="ECO:0000256" key="9">
    <source>
        <dbReference type="ARBA" id="ARBA00022741"/>
    </source>
</evidence>
<sequence length="3085" mass="340324">MALPLPKASVSYEERDPYRLAQKIRAWSTKDPTKVGKVCERADEAALRGALGVPWHPLARQMPANLLHAFRAAGFQALGLPRGHKKANTHPSASLARGSQWKRYHWDRRSTIPAYLWMARRPGSATRALLLAPTRELATQIHAEAVKFASASGFGSACVYGGVPKKDQLPALRAGAPILVATPGRLNDFLEFRQLSLSSVGYLVFDEADRMLDMGFEPQIRDIVKQVPKQRQTLMFSATWPTIGWSDPEKPRICRLNWHKDGHPQTEEYKQVPMAMPQMAGYPQMAATETAHGVGPTGAQCARSPSPSRMMHPAQPQPAQPAQPAAQLYRHVAAPSPLGMATQAVPSPLVVRVPVALSPTQRHFPASVYPNQQVQLSCGNSSPAPPAPVLLRRPSNDGTAPAWKEMQQRLGYSEAPQVASPQVPPPHASPTSPTSPASPVSPAVLLAKPEARACGVKEGRAKPPANAGQTCPTPPVPSTPVDLPWTRLASEALGEDGTLRNPSGGCDDLKREKKAPGERSMSPAPEAKAREAKVPEAKAPAPLPRRPSREAKAEDLAWAKPSSTPTSSPTSPNVRAPRTPNASPASPASPATTAASSPRPEKKQPSAEKKATATVHERKAPEKAASAKGAIATTTAHRDDWNDEKPVESSLSAWKKSQQLLFGRTKTDDEDAAQTFCREMFISRRQGRPEDHYRVLGVLGKGSFGVVRKVQCRQTKAMRVMKIVDKQKALSGGYPLKLIMEEIDKLKSLDHPAVLRLFEYYADSRSLYLITDLLPGGDLLEAVEKSYAERKQLPEGWVAVVFRQACEGRGSQVFLWVPRFLAISLHSFQHGHGAGVAYCHAKGVMHKDLKLENIMLCSIEPPEAVVIDVGLAELFPPSEAESFKSADAAGTLATMAPEVIRGSFNVPWQRHAKCDVWSLGCCLYALLCTRPRRLRDSPETEPSNLEDDGSYYNYFYPFRPPLGESRSELKAYLERQKRGPDLARLRCGAAADDLVKEMLAYEEPSRSQMRQILAHRWLQSRDREQVLGAGQVDSLLQFHRTNALAQAVLLDMASQLPLAQLRELTQLFESMDKDGNGMLDRGELTEALTKAGLQPEQARQAAVRLLRDGGGAVEFSRFVAALVPSCRDLLSAKLLRSSFDRLDENGDGFVSRAELQRLLERAGSKLAQAQQQLAEKDKLLQKASTAHLPGDRGDRVPDSSDDESCQTSGSKRLRAAKAARKAFDNISGEGRVRVSFESLHRINKKAWPDSAPLLCALLCHGATVINRDAHPVEPPSANEDISQQVMVLDASQKDDALLQVVLRGSADSARILVFVAMRKQCDIVVRCLRKHAINANAMHSDKDQQEREDALADFRNGRARVLVATDVAARGLDIKDVTLVVPLGQEKPQRLSSKKVTLDAPLKEAEVEDRVEVLVTAESELEDVTPILPATSAAKSPSLTPVSPNGPTLQEEVDRLEAGLSRCVAEFRAQAEELLVRHLAVLDEVQVIHDSQMSNLVAENTFLREKLGLKVPEQVTNIMFQNMIAEPNPKKRPSRGNRAFQDEEDAGPQSYKQKQESTESCNAVHPDAMPSFPAFPPPPGKMQRGKKGAQKPGGSWQAFMAWVPNASAMQIAEPWKPLPPEREEEKKGSKNRTVIKRPQGELAVLPGVTGEEKSPKEEGDTDSDSNEGNGGPEEFEMLDVWRASAKAMKKLKVNGIPSESESSAPWRGDEEDDYEEPASHGWILNPDSNTRIGWDLGSLIMVLYDMVTWLDKRCVPEIENALQWGAERQAYTLPENLFLDFMVTADGSVEYDIKIILKRYAKTWLAMDLVIVLSDWSEVIFSSGGVAMLSFARTTRIIRIVRLLRLVRMQEIMANVTERIQSETLGPLLQVSPAAALRIGGKVLIVLLAVSHFTGCPSAQTICLWFAIGARDTTDSTWVQVLGYNTQGVDAQYLASLHWALSQFSGGMDEISPASPIERLFAVAVGGAIFVIALVPVGPRKFGAVVMLGVFTSGLTQQYIIGGSGARQLATLKRYLKQNNVAWMVSRVDCVDWIVSKVITKRLGKKNRALEEGSIEKSAESVELLHVISEPLKIELSFEALRKLPRLLSSTDVIFSLGDLPPEPKMTLAWHRQSRMVRYIVVSGTLEYTDSYGEAQRALRRGVAGRPWDGRDGARSSQIKPDQALEVTMVGEKRCVSEAALWTTWKHRGTLTALSDAKLAMLDVQGFIDISQRFMRKSDAAGVKSCDIAILCSLNAMRLIPPGTMTPVDLRIFFAVTSAERKLELATVPGLAAAMKNMAPALAIFRNYDSANSTEDYVHRIGRTGRAGQKGRSLTFLTRSGEDAFKAVGMAAVMEKAGCPIPAEMQQLVERIQRRQEQAKLRDQKWDDLPKVLMVAEKPSVAKFVAESLCGNGRLGTRKGQSRAVQVFEFVGWFPPAQQKCRILQTSTIGHIFGLDFENGRLQPADLFYSNVKKTVEASVAKNRIVEHLQDLGKQAEYLALWLDCDREGENICYEVMSLCGSIPEENVYRAHFSALTVPEIKTAFSNLGRPDKHLAMAVDARQELDLKIGVAFTRLMTRTFLNYAKEKFRVWDQTVLSYGPCQTPTLWFCVERHKEIEQFTRREVFTPLVTVNIADYPVELSWSSSSTFDEAKAGQLEQQLQAAGTATFLRIDSTRKQARRPVGLNTVQMLKACSSRLGMSPAETMRVAEGLYSAGYISYPRTETTRYSQTFDLAAALREQAAHPMWGRTVQMILSNRQLRAPASGTDKGDHPPITPIRAAHKEEFNKGKEWKLYEYVTRHFIASLMEDAAYDEVSYVFDVAGEQFAYTYHHVVERGFFYATPWKPRDLKLEEIDWDMPEMAQGQQFKVDEVTLTRDTTKPPDYLKESELVALMDKNGIGTDASIPQHVQNVVDRHYVMICGPGGDGQRGEVISKGRGKGRKGKGKGKMVKGEDGRPASRHMVPTPMGLSLLAAFEELDPQLCRPPIRAFMEKQVAQIADGLLEKSEVTAQNLDLFHSKFTKFSENISRLNRFFMRKEDLQGLQGTGQKREWSEWEDHSAKRMKFSKGSWPGAGFAKGSKGGKDEKGGKGAKGAKGKGGKGGKKG</sequence>
<dbReference type="Gene3D" id="1.10.290.10">
    <property type="entry name" value="Topoisomerase I, domain 4"/>
    <property type="match status" value="1"/>
</dbReference>
<dbReference type="InterPro" id="IPR023406">
    <property type="entry name" value="Topo_IA_AS"/>
</dbReference>
<dbReference type="PROSITE" id="PS00018">
    <property type="entry name" value="EF_HAND_1"/>
    <property type="match status" value="2"/>
</dbReference>
<evidence type="ECO:0000256" key="4">
    <source>
        <dbReference type="ARBA" id="ARBA00009446"/>
    </source>
</evidence>
<dbReference type="Gene3D" id="3.40.50.300">
    <property type="entry name" value="P-loop containing nucleotide triphosphate hydrolases"/>
    <property type="match status" value="3"/>
</dbReference>
<reference evidence="30 31" key="2">
    <citation type="submission" date="2024-05" db="EMBL/GenBank/DDBJ databases">
        <authorList>
            <person name="Chen Y."/>
            <person name="Shah S."/>
            <person name="Dougan E. K."/>
            <person name="Thang M."/>
            <person name="Chan C."/>
        </authorList>
    </citation>
    <scope>NUCLEOTIDE SEQUENCE [LARGE SCALE GENOMIC DNA]</scope>
</reference>
<feature type="region of interest" description="Disordered" evidence="22">
    <location>
        <begin position="1185"/>
        <end position="1211"/>
    </location>
</feature>
<dbReference type="InterPro" id="IPR027417">
    <property type="entry name" value="P-loop_NTPase"/>
</dbReference>
<evidence type="ECO:0000256" key="20">
    <source>
        <dbReference type="ARBA" id="ARBA00048679"/>
    </source>
</evidence>
<dbReference type="InterPro" id="IPR001650">
    <property type="entry name" value="Helicase_C-like"/>
</dbReference>
<dbReference type="InterPro" id="IPR003602">
    <property type="entry name" value="Topo_IA_DNA-bd_dom"/>
</dbReference>
<dbReference type="PRINTS" id="PR00417">
    <property type="entry name" value="PRTPISMRASEI"/>
</dbReference>
<evidence type="ECO:0000256" key="19">
    <source>
        <dbReference type="ARBA" id="ARBA00047899"/>
    </source>
</evidence>
<feature type="region of interest" description="Disordered" evidence="22">
    <location>
        <begin position="457"/>
        <end position="650"/>
    </location>
</feature>
<keyword evidence="14 21" id="KW-0067">ATP-binding</keyword>
<dbReference type="PROSITE" id="PS51194">
    <property type="entry name" value="HELICASE_CTER"/>
    <property type="match status" value="2"/>
</dbReference>
<dbReference type="Gene3D" id="1.10.238.10">
    <property type="entry name" value="EF-hand"/>
    <property type="match status" value="1"/>
</dbReference>
<feature type="domain" description="EF-hand" evidence="24">
    <location>
        <begin position="1059"/>
        <end position="1094"/>
    </location>
</feature>
<dbReference type="InterPro" id="IPR000380">
    <property type="entry name" value="Topo_IA"/>
</dbReference>
<dbReference type="PROSITE" id="PS00039">
    <property type="entry name" value="DEAD_ATP_HELICASE"/>
    <property type="match status" value="1"/>
</dbReference>
<dbReference type="FunFam" id="1.10.290.10:FF:000001">
    <property type="entry name" value="DNA topoisomerase"/>
    <property type="match status" value="1"/>
</dbReference>
<feature type="compositionally biased region" description="Basic and acidic residues" evidence="22">
    <location>
        <begin position="636"/>
        <end position="647"/>
    </location>
</feature>
<comment type="similarity">
    <text evidence="18">Belongs to the protein kinase superfamily. Ser/Thr protein kinase family. CDPK subfamily.</text>
</comment>
<dbReference type="CDD" id="cd00268">
    <property type="entry name" value="DEADc"/>
    <property type="match status" value="1"/>
</dbReference>
<keyword evidence="6" id="KW-0808">Transferase</keyword>
<dbReference type="PROSITE" id="PS50880">
    <property type="entry name" value="TOPRIM"/>
    <property type="match status" value="1"/>
</dbReference>
<keyword evidence="16" id="KW-0238">DNA-binding</keyword>
<keyword evidence="10 30" id="KW-0418">Kinase</keyword>
<proteinExistence type="inferred from homology"/>
<evidence type="ECO:0000256" key="12">
    <source>
        <dbReference type="ARBA" id="ARBA00022806"/>
    </source>
</evidence>
<dbReference type="PANTHER" id="PTHR11390">
    <property type="entry name" value="PROKARYOTIC DNA TOPOISOMERASE"/>
    <property type="match status" value="1"/>
</dbReference>
<evidence type="ECO:0000256" key="15">
    <source>
        <dbReference type="ARBA" id="ARBA00023029"/>
    </source>
</evidence>
<dbReference type="InterPro" id="IPR002048">
    <property type="entry name" value="EF_hand_dom"/>
</dbReference>
<dbReference type="PANTHER" id="PTHR11390:SF20">
    <property type="entry name" value="DNA TOPOISOMERASE 3-BETA-1"/>
    <property type="match status" value="1"/>
</dbReference>
<feature type="compositionally biased region" description="Basic and acidic residues" evidence="22">
    <location>
        <begin position="1619"/>
        <end position="1628"/>
    </location>
</feature>
<feature type="domain" description="Helicase C-terminal" evidence="27">
    <location>
        <begin position="1292"/>
        <end position="1454"/>
    </location>
</feature>
<dbReference type="InterPro" id="IPR044742">
    <property type="entry name" value="DEAD/DEAH_RhlB"/>
</dbReference>
<dbReference type="GO" id="GO:0004386">
    <property type="term" value="F:helicase activity"/>
    <property type="evidence" value="ECO:0007669"/>
    <property type="project" value="UniProtKB-KW"/>
</dbReference>
<feature type="domain" description="Protein kinase" evidence="23">
    <location>
        <begin position="693"/>
        <end position="1018"/>
    </location>
</feature>
<dbReference type="CDD" id="cd00186">
    <property type="entry name" value="TOP1Ac"/>
    <property type="match status" value="1"/>
</dbReference>
<gene>
    <name evidence="29" type="ORF">C1SCF055_LOCUS41140</name>
</gene>
<accession>A0A9P1GKJ0</accession>
<comment type="similarity">
    <text evidence="4">Belongs to the type IA topoisomerase family.</text>
</comment>
<dbReference type="SMART" id="SM00436">
    <property type="entry name" value="TOP1Bc"/>
    <property type="match status" value="1"/>
</dbReference>
<evidence type="ECO:0000256" key="14">
    <source>
        <dbReference type="ARBA" id="ARBA00022840"/>
    </source>
</evidence>
<keyword evidence="31" id="KW-1185">Reference proteome</keyword>
<feature type="compositionally biased region" description="Low complexity" evidence="22">
    <location>
        <begin position="429"/>
        <end position="441"/>
    </location>
</feature>
<feature type="compositionally biased region" description="Basic and acidic residues" evidence="22">
    <location>
        <begin position="527"/>
        <end position="536"/>
    </location>
</feature>
<dbReference type="InterPro" id="IPR008271">
    <property type="entry name" value="Ser/Thr_kinase_AS"/>
</dbReference>
<dbReference type="InterPro" id="IPR013826">
    <property type="entry name" value="Topo_IA_cen_sub3"/>
</dbReference>
<evidence type="ECO:0000256" key="7">
    <source>
        <dbReference type="ARBA" id="ARBA00022723"/>
    </source>
</evidence>
<dbReference type="OrthoDB" id="426293at2759"/>
<evidence type="ECO:0000256" key="6">
    <source>
        <dbReference type="ARBA" id="ARBA00022679"/>
    </source>
</evidence>
<dbReference type="InterPro" id="IPR018247">
    <property type="entry name" value="EF_Hand_1_Ca_BS"/>
</dbReference>
<dbReference type="InterPro" id="IPR014001">
    <property type="entry name" value="Helicase_ATP-bd"/>
</dbReference>
<evidence type="ECO:0000259" key="27">
    <source>
        <dbReference type="PROSITE" id="PS51194"/>
    </source>
</evidence>
<dbReference type="Pfam" id="PF00069">
    <property type="entry name" value="Pkinase"/>
    <property type="match status" value="1"/>
</dbReference>
<dbReference type="SUPFAM" id="SSF56712">
    <property type="entry name" value="Prokaryotic type I DNA topoisomerase"/>
    <property type="match status" value="1"/>
</dbReference>
<dbReference type="EMBL" id="CAMXCT030006582">
    <property type="protein sequence ID" value="CAL4803705.1"/>
    <property type="molecule type" value="Genomic_DNA"/>
</dbReference>
<keyword evidence="12" id="KW-0347">Helicase</keyword>
<feature type="domain" description="Helicase C-terminal" evidence="27">
    <location>
        <begin position="2176"/>
        <end position="2349"/>
    </location>
</feature>
<evidence type="ECO:0000256" key="10">
    <source>
        <dbReference type="ARBA" id="ARBA00022777"/>
    </source>
</evidence>
<reference evidence="29" key="1">
    <citation type="submission" date="2022-10" db="EMBL/GenBank/DDBJ databases">
        <authorList>
            <person name="Chen Y."/>
            <person name="Dougan E. K."/>
            <person name="Chan C."/>
            <person name="Rhodes N."/>
            <person name="Thang M."/>
        </authorList>
    </citation>
    <scope>NUCLEOTIDE SEQUENCE</scope>
</reference>
<dbReference type="GO" id="GO:0003917">
    <property type="term" value="F:DNA topoisomerase type I (single strand cut, ATP-independent) activity"/>
    <property type="evidence" value="ECO:0007669"/>
    <property type="project" value="UniProtKB-EC"/>
</dbReference>
<feature type="compositionally biased region" description="Basic residues" evidence="22">
    <location>
        <begin position="2916"/>
        <end position="2929"/>
    </location>
</feature>
<feature type="compositionally biased region" description="Basic and acidic residues" evidence="22">
    <location>
        <begin position="1189"/>
        <end position="1198"/>
    </location>
</feature>
<dbReference type="Gene3D" id="1.10.287.70">
    <property type="match status" value="1"/>
</dbReference>
<dbReference type="PROSITE" id="PS00107">
    <property type="entry name" value="PROTEIN_KINASE_ATP"/>
    <property type="match status" value="1"/>
</dbReference>
<comment type="catalytic activity">
    <reaction evidence="1">
        <text>ATP-independent breakage of single-stranded DNA, followed by passage and rejoining.</text>
        <dbReference type="EC" id="5.6.2.1"/>
    </reaction>
</comment>
<feature type="domain" description="Helicase ATP-binding" evidence="26">
    <location>
        <begin position="111"/>
        <end position="241"/>
    </location>
</feature>
<dbReference type="InterPro" id="IPR023405">
    <property type="entry name" value="Topo_IA_core_domain"/>
</dbReference>
<dbReference type="PROSITE" id="PS51192">
    <property type="entry name" value="HELICASE_ATP_BIND_1"/>
    <property type="match status" value="1"/>
</dbReference>
<feature type="region of interest" description="Disordered" evidence="22">
    <location>
        <begin position="1693"/>
        <end position="1717"/>
    </location>
</feature>
<feature type="compositionally biased region" description="Basic and acidic residues" evidence="22">
    <location>
        <begin position="599"/>
        <end position="622"/>
    </location>
</feature>
<dbReference type="SMART" id="SM00490">
    <property type="entry name" value="HELICc"/>
    <property type="match status" value="1"/>
</dbReference>
<dbReference type="SUPFAM" id="SSF47473">
    <property type="entry name" value="EF-hand"/>
    <property type="match status" value="1"/>
</dbReference>
<dbReference type="InterPro" id="IPR034144">
    <property type="entry name" value="TOPRIM_TopoIII"/>
</dbReference>
<evidence type="ECO:0000259" key="23">
    <source>
        <dbReference type="PROSITE" id="PS50011"/>
    </source>
</evidence>
<comment type="caution">
    <text evidence="29">The sequence shown here is derived from an EMBL/GenBank/DDBJ whole genome shotgun (WGS) entry which is preliminary data.</text>
</comment>
<evidence type="ECO:0000256" key="8">
    <source>
        <dbReference type="ARBA" id="ARBA00022737"/>
    </source>
</evidence>
<feature type="compositionally biased region" description="Low complexity" evidence="22">
    <location>
        <begin position="561"/>
        <end position="598"/>
    </location>
</feature>
<comment type="cofactor">
    <cofactor evidence="2">
        <name>Mg(2+)</name>
        <dbReference type="ChEBI" id="CHEBI:18420"/>
    </cofactor>
</comment>
<evidence type="ECO:0000313" key="31">
    <source>
        <dbReference type="Proteomes" id="UP001152797"/>
    </source>
</evidence>
<dbReference type="Pfam" id="PF01131">
    <property type="entry name" value="Topoisom_bac"/>
    <property type="match status" value="1"/>
</dbReference>
<dbReference type="CDD" id="cd03362">
    <property type="entry name" value="TOPRIM_TopoIA_TopoIII"/>
    <property type="match status" value="1"/>
</dbReference>
<dbReference type="Pfam" id="PF01751">
    <property type="entry name" value="Toprim"/>
    <property type="match status" value="1"/>
</dbReference>
<dbReference type="InterPro" id="IPR011992">
    <property type="entry name" value="EF-hand-dom_pair"/>
</dbReference>
<dbReference type="Gene3D" id="3.40.50.140">
    <property type="match status" value="1"/>
</dbReference>
<keyword evidence="15" id="KW-0799">Topoisomerase</keyword>
<keyword evidence="17" id="KW-0413">Isomerase</keyword>
<evidence type="ECO:0000259" key="26">
    <source>
        <dbReference type="PROSITE" id="PS51192"/>
    </source>
</evidence>
<dbReference type="PROSITE" id="PS00396">
    <property type="entry name" value="TOPO_IA_1"/>
    <property type="match status" value="1"/>
</dbReference>
<feature type="region of interest" description="Disordered" evidence="22">
    <location>
        <begin position="377"/>
        <end position="400"/>
    </location>
</feature>
<dbReference type="PROSITE" id="PS50222">
    <property type="entry name" value="EF_HAND_2"/>
    <property type="match status" value="2"/>
</dbReference>
<evidence type="ECO:0000259" key="25">
    <source>
        <dbReference type="PROSITE" id="PS50880"/>
    </source>
</evidence>
<evidence type="ECO:0000256" key="18">
    <source>
        <dbReference type="ARBA" id="ARBA00024334"/>
    </source>
</evidence>
<keyword evidence="9 21" id="KW-0547">Nucleotide-binding</keyword>
<dbReference type="Gene3D" id="2.70.20.10">
    <property type="entry name" value="Topoisomerase I, domain 3"/>
    <property type="match status" value="1"/>
</dbReference>
<dbReference type="SUPFAM" id="SSF52540">
    <property type="entry name" value="P-loop containing nucleoside triphosphate hydrolases"/>
    <property type="match status" value="3"/>
</dbReference>
<evidence type="ECO:0000256" key="16">
    <source>
        <dbReference type="ARBA" id="ARBA00023125"/>
    </source>
</evidence>
<evidence type="ECO:0000256" key="17">
    <source>
        <dbReference type="ARBA" id="ARBA00023235"/>
    </source>
</evidence>
<comment type="similarity">
    <text evidence="3">Belongs to the centrin family.</text>
</comment>
<evidence type="ECO:0000256" key="21">
    <source>
        <dbReference type="PROSITE-ProRule" id="PRU10141"/>
    </source>
</evidence>
<dbReference type="SMART" id="SM00054">
    <property type="entry name" value="EFh"/>
    <property type="match status" value="2"/>
</dbReference>
<dbReference type="GO" id="GO:0004674">
    <property type="term" value="F:protein serine/threonine kinase activity"/>
    <property type="evidence" value="ECO:0007669"/>
    <property type="project" value="UniProtKB-KW"/>
</dbReference>
<dbReference type="GO" id="GO:0016787">
    <property type="term" value="F:hydrolase activity"/>
    <property type="evidence" value="ECO:0007669"/>
    <property type="project" value="UniProtKB-KW"/>
</dbReference>
<evidence type="ECO:0000313" key="30">
    <source>
        <dbReference type="EMBL" id="CAL4803705.1"/>
    </source>
</evidence>
<dbReference type="InterPro" id="IPR011009">
    <property type="entry name" value="Kinase-like_dom_sf"/>
</dbReference>
<evidence type="ECO:0000256" key="2">
    <source>
        <dbReference type="ARBA" id="ARBA00001946"/>
    </source>
</evidence>
<dbReference type="SMART" id="SM00220">
    <property type="entry name" value="S_TKc"/>
    <property type="match status" value="1"/>
</dbReference>
<dbReference type="InterPro" id="IPR013497">
    <property type="entry name" value="Topo_IA_cen"/>
</dbReference>
<keyword evidence="13" id="KW-0106">Calcium</keyword>
<dbReference type="GO" id="GO:0006281">
    <property type="term" value="P:DNA repair"/>
    <property type="evidence" value="ECO:0007669"/>
    <property type="project" value="TreeGrafter"/>
</dbReference>
<evidence type="ECO:0000313" key="29">
    <source>
        <dbReference type="EMBL" id="CAI4016393.1"/>
    </source>
</evidence>
<feature type="domain" description="Toprim" evidence="25">
    <location>
        <begin position="2371"/>
        <end position="2518"/>
    </location>
</feature>
<evidence type="ECO:0000256" key="13">
    <source>
        <dbReference type="ARBA" id="ARBA00022837"/>
    </source>
</evidence>
<keyword evidence="7" id="KW-0479">Metal-binding</keyword>
<dbReference type="EMBL" id="CAMXCT010006582">
    <property type="protein sequence ID" value="CAI4016393.1"/>
    <property type="molecule type" value="Genomic_DNA"/>
</dbReference>
<dbReference type="Gene3D" id="1.10.510.10">
    <property type="entry name" value="Transferase(Phosphotransferase) domain 1"/>
    <property type="match status" value="1"/>
</dbReference>
<keyword evidence="8" id="KW-0677">Repeat</keyword>
<dbReference type="PROSITE" id="PS52039">
    <property type="entry name" value="TOPO_IA_2"/>
    <property type="match status" value="1"/>
</dbReference>
<organism evidence="29">
    <name type="scientific">Cladocopium goreaui</name>
    <dbReference type="NCBI Taxonomy" id="2562237"/>
    <lineage>
        <taxon>Eukaryota</taxon>
        <taxon>Sar</taxon>
        <taxon>Alveolata</taxon>
        <taxon>Dinophyceae</taxon>
        <taxon>Suessiales</taxon>
        <taxon>Symbiodiniaceae</taxon>
        <taxon>Cladocopium</taxon>
    </lineage>
</organism>
<dbReference type="Proteomes" id="UP001152797">
    <property type="component" value="Unassembled WGS sequence"/>
</dbReference>
<feature type="region of interest" description="Disordered" evidence="22">
    <location>
        <begin position="414"/>
        <end position="441"/>
    </location>
</feature>
<evidence type="ECO:0000256" key="22">
    <source>
        <dbReference type="SAM" id="MobiDB-lite"/>
    </source>
</evidence>
<dbReference type="InterPro" id="IPR017441">
    <property type="entry name" value="Protein_kinase_ATP_BS"/>
</dbReference>
<keyword evidence="5" id="KW-0723">Serine/threonine-protein kinase</keyword>
<feature type="region of interest" description="Disordered" evidence="22">
    <location>
        <begin position="1614"/>
        <end position="1673"/>
    </location>
</feature>
<feature type="compositionally biased region" description="Basic and acidic residues" evidence="22">
    <location>
        <begin position="507"/>
        <end position="517"/>
    </location>
</feature>
<feature type="compositionally biased region" description="Basic residues" evidence="22">
    <location>
        <begin position="3072"/>
        <end position="3085"/>
    </location>
</feature>
<evidence type="ECO:0000256" key="5">
    <source>
        <dbReference type="ARBA" id="ARBA00022527"/>
    </source>
</evidence>
<dbReference type="CDD" id="cd18787">
    <property type="entry name" value="SF2_C_DEAD"/>
    <property type="match status" value="1"/>
</dbReference>
<feature type="region of interest" description="Disordered" evidence="22">
    <location>
        <begin position="291"/>
        <end position="320"/>
    </location>
</feature>
<evidence type="ECO:0000259" key="28">
    <source>
        <dbReference type="PROSITE" id="PS52039"/>
    </source>
</evidence>
<dbReference type="InterPro" id="IPR000629">
    <property type="entry name" value="RNA-helicase_DEAD-box_CS"/>
</dbReference>
<dbReference type="GO" id="GO:0005634">
    <property type="term" value="C:nucleus"/>
    <property type="evidence" value="ECO:0007669"/>
    <property type="project" value="TreeGrafter"/>
</dbReference>
<dbReference type="SMART" id="SM00493">
    <property type="entry name" value="TOPRIM"/>
    <property type="match status" value="1"/>
</dbReference>
<feature type="compositionally biased region" description="Basic and acidic residues" evidence="22">
    <location>
        <begin position="547"/>
        <end position="557"/>
    </location>
</feature>
<dbReference type="GO" id="GO:0005509">
    <property type="term" value="F:calcium ion binding"/>
    <property type="evidence" value="ECO:0007669"/>
    <property type="project" value="InterPro"/>
</dbReference>
<dbReference type="Pfam" id="PF00271">
    <property type="entry name" value="Helicase_C"/>
    <property type="match status" value="1"/>
</dbReference>
<feature type="domain" description="EF-hand" evidence="24">
    <location>
        <begin position="1130"/>
        <end position="1165"/>
    </location>
</feature>
<keyword evidence="11" id="KW-0378">Hydrolase</keyword>
<dbReference type="Pfam" id="PF00270">
    <property type="entry name" value="DEAD"/>
    <property type="match status" value="1"/>
</dbReference>
<dbReference type="Gene3D" id="3.30.200.20">
    <property type="entry name" value="Phosphorylase Kinase, domain 1"/>
    <property type="match status" value="1"/>
</dbReference>
<dbReference type="SMART" id="SM00487">
    <property type="entry name" value="DEXDc"/>
    <property type="match status" value="1"/>
</dbReference>
<evidence type="ECO:0000256" key="11">
    <source>
        <dbReference type="ARBA" id="ARBA00022801"/>
    </source>
</evidence>
<dbReference type="InterPro" id="IPR000719">
    <property type="entry name" value="Prot_kinase_dom"/>
</dbReference>
<feature type="region of interest" description="Disordered" evidence="22">
    <location>
        <begin position="3021"/>
        <end position="3085"/>
    </location>
</feature>
<evidence type="ECO:0000256" key="1">
    <source>
        <dbReference type="ARBA" id="ARBA00000213"/>
    </source>
</evidence>
<protein>
    <submittedName>
        <fullName evidence="30">Calcium-dependent protein kinase 4</fullName>
    </submittedName>
</protein>
<feature type="domain" description="Topo IA-type catalytic" evidence="28">
    <location>
        <begin position="2532"/>
        <end position="3000"/>
    </location>
</feature>
<dbReference type="InterPro" id="IPR003601">
    <property type="entry name" value="Topo_IA_2"/>
</dbReference>
<dbReference type="InterPro" id="IPR011545">
    <property type="entry name" value="DEAD/DEAH_box_helicase_dom"/>
</dbReference>
<dbReference type="GO" id="GO:0005524">
    <property type="term" value="F:ATP binding"/>
    <property type="evidence" value="ECO:0007669"/>
    <property type="project" value="UniProtKB-UniRule"/>
</dbReference>
<comment type="catalytic activity">
    <reaction evidence="19">
        <text>L-threonyl-[protein] + ATP = O-phospho-L-threonyl-[protein] + ADP + H(+)</text>
        <dbReference type="Rhea" id="RHEA:46608"/>
        <dbReference type="Rhea" id="RHEA-COMP:11060"/>
        <dbReference type="Rhea" id="RHEA-COMP:11605"/>
        <dbReference type="ChEBI" id="CHEBI:15378"/>
        <dbReference type="ChEBI" id="CHEBI:30013"/>
        <dbReference type="ChEBI" id="CHEBI:30616"/>
        <dbReference type="ChEBI" id="CHEBI:61977"/>
        <dbReference type="ChEBI" id="CHEBI:456216"/>
        <dbReference type="EC" id="2.7.11.1"/>
    </reaction>
</comment>
<dbReference type="SUPFAM" id="SSF56112">
    <property type="entry name" value="Protein kinase-like (PK-like)"/>
    <property type="match status" value="1"/>
</dbReference>
<comment type="catalytic activity">
    <reaction evidence="20">
        <text>L-seryl-[protein] + ATP = O-phospho-L-seryl-[protein] + ADP + H(+)</text>
        <dbReference type="Rhea" id="RHEA:17989"/>
        <dbReference type="Rhea" id="RHEA-COMP:9863"/>
        <dbReference type="Rhea" id="RHEA-COMP:11604"/>
        <dbReference type="ChEBI" id="CHEBI:15378"/>
        <dbReference type="ChEBI" id="CHEBI:29999"/>
        <dbReference type="ChEBI" id="CHEBI:30616"/>
        <dbReference type="ChEBI" id="CHEBI:83421"/>
        <dbReference type="ChEBI" id="CHEBI:456216"/>
        <dbReference type="EC" id="2.7.11.1"/>
    </reaction>
</comment>
<feature type="region of interest" description="Disordered" evidence="22">
    <location>
        <begin position="2908"/>
        <end position="2943"/>
    </location>
</feature>
<dbReference type="Pfam" id="PF13202">
    <property type="entry name" value="EF-hand_5"/>
    <property type="match status" value="1"/>
</dbReference>
<dbReference type="SUPFAM" id="SSF81324">
    <property type="entry name" value="Voltage-gated potassium channels"/>
    <property type="match status" value="1"/>
</dbReference>
<feature type="binding site" evidence="21">
    <location>
        <position position="722"/>
    </location>
    <ligand>
        <name>ATP</name>
        <dbReference type="ChEBI" id="CHEBI:30616"/>
    </ligand>
</feature>
<dbReference type="InterPro" id="IPR013824">
    <property type="entry name" value="Topo_IA_cen_sub1"/>
</dbReference>
<dbReference type="Gene3D" id="1.10.460.10">
    <property type="entry name" value="Topoisomerase I, domain 2"/>
    <property type="match status" value="1"/>
</dbReference>
<feature type="region of interest" description="Disordered" evidence="22">
    <location>
        <begin position="1523"/>
        <end position="1594"/>
    </location>
</feature>
<dbReference type="InterPro" id="IPR006171">
    <property type="entry name" value="TOPRIM_dom"/>
</dbReference>
<dbReference type="GO" id="GO:0003677">
    <property type="term" value="F:DNA binding"/>
    <property type="evidence" value="ECO:0007669"/>
    <property type="project" value="UniProtKB-KW"/>
</dbReference>
<dbReference type="InterPro" id="IPR013825">
    <property type="entry name" value="Topo_IA_cen_sub2"/>
</dbReference>
<dbReference type="GO" id="GO:0006310">
    <property type="term" value="P:DNA recombination"/>
    <property type="evidence" value="ECO:0007669"/>
    <property type="project" value="TreeGrafter"/>
</dbReference>
<evidence type="ECO:0000256" key="3">
    <source>
        <dbReference type="ARBA" id="ARBA00005253"/>
    </source>
</evidence>
<dbReference type="EMBL" id="CAMXCT020006582">
    <property type="protein sequence ID" value="CAL1169768.1"/>
    <property type="molecule type" value="Genomic_DNA"/>
</dbReference>